<keyword evidence="6" id="KW-0902">Two-component regulatory system</keyword>
<dbReference type="CDD" id="cd16922">
    <property type="entry name" value="HATPase_EvgS-ArcB-TorS-like"/>
    <property type="match status" value="1"/>
</dbReference>
<dbReference type="CDD" id="cd00130">
    <property type="entry name" value="PAS"/>
    <property type="match status" value="4"/>
</dbReference>
<dbReference type="SMART" id="SM00387">
    <property type="entry name" value="HATPase_c"/>
    <property type="match status" value="1"/>
</dbReference>
<sequence length="1337" mass="149381">MANLNGSTRPTCNQRTVLVLDRVYGRADIYQQLLQQHGELSYQVVAQLYDGPILDLCQTQQVDGILLESHHPDSRSFELVQHLRAQLHHQCPPIIVIGENDANVAIHAMKLGAIDYLCRSEFTVDQLQRALDAVMPCTHPVTYPRLQDRERFLAVGSDLQAIAGYDGYFRWVSPTFEQVLGWTTAEMTARPWLDFIHPDDVAPSIAAADTLLSGGEILAFENRYRHRDGTYRWLRWRCQLDAEQQVSYGTAVDISALKQSEAALDNSNDDLVEQSHVFDAMLSAISDFVYLFDRQGRFVFANQPLLDLWGLSLEDVVGKNFFDLNYPKTLAAKLQRQVEQVFTTAQPVRDEASYTSPTGISGIYEHIFTPLSDPDGSVQAVVGSTRNITERQRTATALQESEERFRLMANTVPEVIWITDAAGRVEFVNQQWRNYTGADREPTTAVEALISCVHPDDVTMTLNTFNRALGSGSLFKTEHRIRSAAGFYHWFLIQAEPYRDPQTGRIVRWFGTLVDIHDRKLAEAALSASETKYRSLFNSMDEGFCILQMIFDEQERPIDYRYIETNPVFERQSGLANALGKTIRELVPNIEPFWFDIFGRVALTGEPMRFEDQAQSMGRWFDVNAFRVGAPHERKVAVLFQDITGAKEAEARLHRAAKLDAFRVTLADALRVLSDPLEVQATACHLIGEELNASRVYYYEYNEATLMGTVHNDYRQAGEPSLVGVYHFEDFSTVHTLLRTGHPLLLADVANTTMLTPAEQAQFKELGMAAVVSIPLVKDYQLVAVFSVGQSVPRDWTALEISLIHETAERTWAAVERAQAEARLSQSEAQFRLLVTASSDTLYKMSADWSEMYSIDGQALLTGTDRPNGSWLDTYIPQGDRPRVQEAIQQAIGDKRPFELEHQVLRPDGTVGWTVSRAVPLLNEHNEIVEWFGAASDVTERKQLLEREQTARENAERANRTKDEFLAILSHELRSPLNPILGWAKLLQTNQLDAEKTRRALSTIERNAKLQTQLIDDLLDVAKILQGKLEISDIAINLASVIEASTDVVRTAVQAKAIVLHTTLADDCLVRGDSARLQQVIWNLLSNAVKFTPQGGQIELCLEAVNGCAQVTITDTGKGISREFLPQLFDSFRQEDVSITRQYGGLGLGLSIVKYLVEAHGGSIIADSPGEGQGSTFTLRLPLMTDAAVPPLEDAPLPTVIDLTGVRVLAVDDSQDSLDLITTVLSQYGAEVRGVASAHEVLPHLTNFEPDVLVCDIAMPDMDGYTLLQQIRHLPAEYGSRVPAIAVTAFAREEDRHRALANGFQQHMTKPIEPERLLLVVTELAMASRAAHSGLLE</sequence>
<dbReference type="InterPro" id="IPR001789">
    <property type="entry name" value="Sig_transdc_resp-reg_receiver"/>
</dbReference>
<feature type="domain" description="PAS" evidence="10">
    <location>
        <begin position="166"/>
        <end position="215"/>
    </location>
</feature>
<dbReference type="SUPFAM" id="SSF55874">
    <property type="entry name" value="ATPase domain of HSP90 chaperone/DNA topoisomerase II/histidine kinase"/>
    <property type="match status" value="1"/>
</dbReference>
<evidence type="ECO:0000256" key="2">
    <source>
        <dbReference type="ARBA" id="ARBA00012438"/>
    </source>
</evidence>
<dbReference type="SMART" id="SM00091">
    <property type="entry name" value="PAS"/>
    <property type="match status" value="3"/>
</dbReference>
<dbReference type="InterPro" id="IPR003018">
    <property type="entry name" value="GAF"/>
</dbReference>
<feature type="domain" description="PAS" evidence="10">
    <location>
        <begin position="401"/>
        <end position="472"/>
    </location>
</feature>
<dbReference type="InterPro" id="IPR000014">
    <property type="entry name" value="PAS"/>
</dbReference>
<dbReference type="InterPro" id="IPR004358">
    <property type="entry name" value="Sig_transdc_His_kin-like_C"/>
</dbReference>
<dbReference type="SMART" id="SM00065">
    <property type="entry name" value="GAF"/>
    <property type="match status" value="1"/>
</dbReference>
<dbReference type="SUPFAM" id="SSF55785">
    <property type="entry name" value="PYP-like sensor domain (PAS domain)"/>
    <property type="match status" value="5"/>
</dbReference>
<dbReference type="InterPro" id="IPR036097">
    <property type="entry name" value="HisK_dim/P_sf"/>
</dbReference>
<dbReference type="InterPro" id="IPR013655">
    <property type="entry name" value="PAS_fold_3"/>
</dbReference>
<dbReference type="PANTHER" id="PTHR43547:SF2">
    <property type="entry name" value="HYBRID SIGNAL TRANSDUCTION HISTIDINE KINASE C"/>
    <property type="match status" value="1"/>
</dbReference>
<gene>
    <name evidence="12" type="ORF">NC992_01240</name>
</gene>
<dbReference type="PRINTS" id="PR00344">
    <property type="entry name" value="BCTRLSENSOR"/>
</dbReference>
<dbReference type="InterPro" id="IPR036890">
    <property type="entry name" value="HATPase_C_sf"/>
</dbReference>
<dbReference type="Proteomes" id="UP001482513">
    <property type="component" value="Unassembled WGS sequence"/>
</dbReference>
<proteinExistence type="predicted"/>
<dbReference type="InterPro" id="IPR001610">
    <property type="entry name" value="PAC"/>
</dbReference>
<evidence type="ECO:0000259" key="8">
    <source>
        <dbReference type="PROSITE" id="PS50109"/>
    </source>
</evidence>
<dbReference type="Pfam" id="PF02518">
    <property type="entry name" value="HATPase_c"/>
    <property type="match status" value="1"/>
</dbReference>
<dbReference type="InterPro" id="IPR003594">
    <property type="entry name" value="HATPase_dom"/>
</dbReference>
<keyword evidence="3 7" id="KW-0597">Phosphoprotein</keyword>
<dbReference type="InterPro" id="IPR005467">
    <property type="entry name" value="His_kinase_dom"/>
</dbReference>
<evidence type="ECO:0000313" key="12">
    <source>
        <dbReference type="EMBL" id="MEP0945485.1"/>
    </source>
</evidence>
<evidence type="ECO:0000256" key="1">
    <source>
        <dbReference type="ARBA" id="ARBA00000085"/>
    </source>
</evidence>
<feature type="domain" description="Response regulatory" evidence="9">
    <location>
        <begin position="1207"/>
        <end position="1325"/>
    </location>
</feature>
<name>A0ABV0JZ63_9CYAN</name>
<dbReference type="RefSeq" id="WP_190698327.1">
    <property type="nucleotide sequence ID" value="NZ_JAMPKX010000001.1"/>
</dbReference>
<dbReference type="Pfam" id="PF13188">
    <property type="entry name" value="PAS_8"/>
    <property type="match status" value="1"/>
</dbReference>
<dbReference type="EMBL" id="JAMPKX010000001">
    <property type="protein sequence ID" value="MEP0945485.1"/>
    <property type="molecule type" value="Genomic_DNA"/>
</dbReference>
<dbReference type="PANTHER" id="PTHR43547">
    <property type="entry name" value="TWO-COMPONENT HISTIDINE KINASE"/>
    <property type="match status" value="1"/>
</dbReference>
<dbReference type="SMART" id="SM00086">
    <property type="entry name" value="PAC"/>
    <property type="match status" value="4"/>
</dbReference>
<keyword evidence="5" id="KW-0418">Kinase</keyword>
<dbReference type="InterPro" id="IPR013656">
    <property type="entry name" value="PAS_4"/>
</dbReference>
<feature type="domain" description="PAC" evidence="11">
    <location>
        <begin position="475"/>
        <end position="528"/>
    </location>
</feature>
<keyword evidence="13" id="KW-1185">Reference proteome</keyword>
<dbReference type="PROSITE" id="PS50112">
    <property type="entry name" value="PAS"/>
    <property type="match status" value="3"/>
</dbReference>
<dbReference type="PROSITE" id="PS50113">
    <property type="entry name" value="PAC"/>
    <property type="match status" value="3"/>
</dbReference>
<dbReference type="Pfam" id="PF01590">
    <property type="entry name" value="GAF"/>
    <property type="match status" value="1"/>
</dbReference>
<feature type="domain" description="PAC" evidence="11">
    <location>
        <begin position="348"/>
        <end position="400"/>
    </location>
</feature>
<feature type="domain" description="Histidine kinase" evidence="8">
    <location>
        <begin position="968"/>
        <end position="1185"/>
    </location>
</feature>
<dbReference type="PROSITE" id="PS50109">
    <property type="entry name" value="HIS_KIN"/>
    <property type="match status" value="1"/>
</dbReference>
<evidence type="ECO:0000259" key="10">
    <source>
        <dbReference type="PROSITE" id="PS50112"/>
    </source>
</evidence>
<feature type="modified residue" description="4-aspartylphosphate" evidence="7">
    <location>
        <position position="1256"/>
    </location>
</feature>
<dbReference type="SUPFAM" id="SSF52172">
    <property type="entry name" value="CheY-like"/>
    <property type="match status" value="2"/>
</dbReference>
<evidence type="ECO:0000256" key="4">
    <source>
        <dbReference type="ARBA" id="ARBA00022679"/>
    </source>
</evidence>
<comment type="caution">
    <text evidence="7">Lacks conserved residue(s) required for the propagation of feature annotation.</text>
</comment>
<dbReference type="SUPFAM" id="SSF55781">
    <property type="entry name" value="GAF domain-like"/>
    <property type="match status" value="1"/>
</dbReference>
<dbReference type="Gene3D" id="3.30.565.10">
    <property type="entry name" value="Histidine kinase-like ATPase, C-terminal domain"/>
    <property type="match status" value="1"/>
</dbReference>
<organism evidence="12 13">
    <name type="scientific">Leptolyngbya subtilissima DQ-A4</name>
    <dbReference type="NCBI Taxonomy" id="2933933"/>
    <lineage>
        <taxon>Bacteria</taxon>
        <taxon>Bacillati</taxon>
        <taxon>Cyanobacteriota</taxon>
        <taxon>Cyanophyceae</taxon>
        <taxon>Leptolyngbyales</taxon>
        <taxon>Leptolyngbyaceae</taxon>
        <taxon>Leptolyngbya group</taxon>
        <taxon>Leptolyngbya</taxon>
    </lineage>
</organism>
<dbReference type="InterPro" id="IPR011006">
    <property type="entry name" value="CheY-like_superfamily"/>
</dbReference>
<evidence type="ECO:0000259" key="9">
    <source>
        <dbReference type="PROSITE" id="PS50110"/>
    </source>
</evidence>
<dbReference type="Pfam" id="PF08447">
    <property type="entry name" value="PAS_3"/>
    <property type="match status" value="2"/>
</dbReference>
<evidence type="ECO:0000313" key="13">
    <source>
        <dbReference type="Proteomes" id="UP001482513"/>
    </source>
</evidence>
<accession>A0ABV0JZ63</accession>
<evidence type="ECO:0000256" key="6">
    <source>
        <dbReference type="ARBA" id="ARBA00023012"/>
    </source>
</evidence>
<dbReference type="SUPFAM" id="SSF47384">
    <property type="entry name" value="Homodimeric domain of signal transducing histidine kinase"/>
    <property type="match status" value="1"/>
</dbReference>
<dbReference type="CDD" id="cd00082">
    <property type="entry name" value="HisKA"/>
    <property type="match status" value="1"/>
</dbReference>
<dbReference type="Pfam" id="PF00512">
    <property type="entry name" value="HisKA"/>
    <property type="match status" value="1"/>
</dbReference>
<feature type="domain" description="PAC" evidence="11">
    <location>
        <begin position="898"/>
        <end position="950"/>
    </location>
</feature>
<reference evidence="12 13" key="1">
    <citation type="submission" date="2022-04" db="EMBL/GenBank/DDBJ databases">
        <title>Positive selection, recombination, and allopatry shape intraspecific diversity of widespread and dominant cyanobacteria.</title>
        <authorList>
            <person name="Wei J."/>
            <person name="Shu W."/>
            <person name="Hu C."/>
        </authorList>
    </citation>
    <scope>NUCLEOTIDE SEQUENCE [LARGE SCALE GENOMIC DNA]</scope>
    <source>
        <strain evidence="12 13">DQ-A4</strain>
    </source>
</reference>
<dbReference type="Gene3D" id="3.30.450.20">
    <property type="entry name" value="PAS domain"/>
    <property type="match status" value="5"/>
</dbReference>
<evidence type="ECO:0000256" key="3">
    <source>
        <dbReference type="ARBA" id="ARBA00022553"/>
    </source>
</evidence>
<dbReference type="Pfam" id="PF08448">
    <property type="entry name" value="PAS_4"/>
    <property type="match status" value="2"/>
</dbReference>
<evidence type="ECO:0000256" key="5">
    <source>
        <dbReference type="ARBA" id="ARBA00022777"/>
    </source>
</evidence>
<dbReference type="InterPro" id="IPR029016">
    <property type="entry name" value="GAF-like_dom_sf"/>
</dbReference>
<comment type="catalytic activity">
    <reaction evidence="1">
        <text>ATP + protein L-histidine = ADP + protein N-phospho-L-histidine.</text>
        <dbReference type="EC" id="2.7.13.3"/>
    </reaction>
</comment>
<dbReference type="PROSITE" id="PS50110">
    <property type="entry name" value="RESPONSE_REGULATORY"/>
    <property type="match status" value="2"/>
</dbReference>
<dbReference type="NCBIfam" id="TIGR00229">
    <property type="entry name" value="sensory_box"/>
    <property type="match status" value="4"/>
</dbReference>
<dbReference type="InterPro" id="IPR003661">
    <property type="entry name" value="HisK_dim/P_dom"/>
</dbReference>
<dbReference type="EC" id="2.7.13.3" evidence="2"/>
<dbReference type="SMART" id="SM00448">
    <property type="entry name" value="REC"/>
    <property type="match status" value="2"/>
</dbReference>
<evidence type="ECO:0000259" key="11">
    <source>
        <dbReference type="PROSITE" id="PS50113"/>
    </source>
</evidence>
<keyword evidence="4" id="KW-0808">Transferase</keyword>
<dbReference type="Gene3D" id="1.10.287.130">
    <property type="match status" value="1"/>
</dbReference>
<dbReference type="CDD" id="cd17580">
    <property type="entry name" value="REC_2_DhkD-like"/>
    <property type="match status" value="1"/>
</dbReference>
<protein>
    <recommendedName>
        <fullName evidence="2">histidine kinase</fullName>
        <ecNumber evidence="2">2.7.13.3</ecNumber>
    </recommendedName>
</protein>
<feature type="domain" description="PAS" evidence="10">
    <location>
        <begin position="274"/>
        <end position="345"/>
    </location>
</feature>
<feature type="domain" description="Response regulatory" evidence="9">
    <location>
        <begin position="16"/>
        <end position="134"/>
    </location>
</feature>
<dbReference type="Pfam" id="PF00072">
    <property type="entry name" value="Response_reg"/>
    <property type="match status" value="1"/>
</dbReference>
<comment type="caution">
    <text evidence="12">The sequence shown here is derived from an EMBL/GenBank/DDBJ whole genome shotgun (WGS) entry which is preliminary data.</text>
</comment>
<evidence type="ECO:0000256" key="7">
    <source>
        <dbReference type="PROSITE-ProRule" id="PRU00169"/>
    </source>
</evidence>
<dbReference type="Gene3D" id="3.40.50.2300">
    <property type="match status" value="2"/>
</dbReference>
<dbReference type="Gene3D" id="3.30.450.40">
    <property type="match status" value="1"/>
</dbReference>
<dbReference type="InterPro" id="IPR035965">
    <property type="entry name" value="PAS-like_dom_sf"/>
</dbReference>
<dbReference type="SMART" id="SM00388">
    <property type="entry name" value="HisKA"/>
    <property type="match status" value="1"/>
</dbReference>
<dbReference type="InterPro" id="IPR000700">
    <property type="entry name" value="PAS-assoc_C"/>
</dbReference>